<comment type="caution">
    <text evidence="2">The sequence shown here is derived from an EMBL/GenBank/DDBJ whole genome shotgun (WGS) entry which is preliminary data.</text>
</comment>
<proteinExistence type="predicted"/>
<organism evidence="2 3">
    <name type="scientific">Litoribacter ruber</name>
    <dbReference type="NCBI Taxonomy" id="702568"/>
    <lineage>
        <taxon>Bacteria</taxon>
        <taxon>Pseudomonadati</taxon>
        <taxon>Bacteroidota</taxon>
        <taxon>Cytophagia</taxon>
        <taxon>Cytophagales</taxon>
        <taxon>Cyclobacteriaceae</taxon>
        <taxon>Litoribacter</taxon>
    </lineage>
</organism>
<dbReference type="RefSeq" id="WP_213943427.1">
    <property type="nucleotide sequence ID" value="NZ_JAHBGI010000004.1"/>
</dbReference>
<evidence type="ECO:0000313" key="2">
    <source>
        <dbReference type="EMBL" id="MBS9522527.1"/>
    </source>
</evidence>
<reference evidence="2 3" key="1">
    <citation type="submission" date="2021-05" db="EMBL/GenBank/DDBJ databases">
        <authorList>
            <person name="Zhang Z.D."/>
            <person name="Osman G."/>
        </authorList>
    </citation>
    <scope>NUCLEOTIDE SEQUENCE [LARGE SCALE GENOMIC DNA]</scope>
    <source>
        <strain evidence="2 3">KCTC 32217</strain>
    </source>
</reference>
<sequence length="271" mass="32679">MKFSDKVKLYVLFYKKNTELVLDDLYEPLMCGNYRFENGSAGMIGDDTGDHISEKNAYFSELTGIYWMWKNTHLEVVGACHYRRFYTLTEKYSSNPLLNLAKFISGKFRFKKGLIYSNDHTYWEDKLLNEQQLSEILADYDGVLPRARVFSRTTDRQYSRHHNPNDLLVVEQILNDKCPEYLPAYEVLKNRNTLHANNMFILKQPYYDEFMAWWFEMMFEFEKRVNLKDYKGYQERILGFIAERLLNIWFIKKDLKIKELNVVYFKKFKFE</sequence>
<name>A0AAP2CEU6_9BACT</name>
<gene>
    <name evidence="2" type="ORF">KI659_00720</name>
</gene>
<dbReference type="Pfam" id="PF14393">
    <property type="entry name" value="DUF4422"/>
    <property type="match status" value="1"/>
</dbReference>
<dbReference type="EMBL" id="JAHCMY010000001">
    <property type="protein sequence ID" value="MBS9522527.1"/>
    <property type="molecule type" value="Genomic_DNA"/>
</dbReference>
<protein>
    <submittedName>
        <fullName evidence="2">DUF4422 domain-containing protein</fullName>
    </submittedName>
</protein>
<dbReference type="Proteomes" id="UP001319104">
    <property type="component" value="Unassembled WGS sequence"/>
</dbReference>
<keyword evidence="3" id="KW-1185">Reference proteome</keyword>
<accession>A0AAP2CEU6</accession>
<dbReference type="AlphaFoldDB" id="A0AAP2CEU6"/>
<evidence type="ECO:0000313" key="3">
    <source>
        <dbReference type="Proteomes" id="UP001319104"/>
    </source>
</evidence>
<evidence type="ECO:0000259" key="1">
    <source>
        <dbReference type="Pfam" id="PF14393"/>
    </source>
</evidence>
<feature type="domain" description="DUF4422" evidence="1">
    <location>
        <begin position="9"/>
        <end position="253"/>
    </location>
</feature>
<dbReference type="InterPro" id="IPR025536">
    <property type="entry name" value="DUF4422"/>
</dbReference>